<feature type="transmembrane region" description="Helical" evidence="10">
    <location>
        <begin position="20"/>
        <end position="43"/>
    </location>
</feature>
<dbReference type="AlphaFoldDB" id="A0A4X2M7H5"/>
<dbReference type="OMA" id="KCHRPRH"/>
<keyword evidence="7" id="KW-0675">Receptor</keyword>
<dbReference type="PRINTS" id="PR00237">
    <property type="entry name" value="GPCRRHODOPSN"/>
</dbReference>
<organism evidence="12 13">
    <name type="scientific">Vombatus ursinus</name>
    <name type="common">Common wombat</name>
    <dbReference type="NCBI Taxonomy" id="29139"/>
    <lineage>
        <taxon>Eukaryota</taxon>
        <taxon>Metazoa</taxon>
        <taxon>Chordata</taxon>
        <taxon>Craniata</taxon>
        <taxon>Vertebrata</taxon>
        <taxon>Euteleostomi</taxon>
        <taxon>Mammalia</taxon>
        <taxon>Metatheria</taxon>
        <taxon>Diprotodontia</taxon>
        <taxon>Vombatidae</taxon>
        <taxon>Vombatus</taxon>
    </lineage>
</organism>
<reference evidence="12" key="2">
    <citation type="submission" date="2025-08" db="UniProtKB">
        <authorList>
            <consortium name="Ensembl"/>
        </authorList>
    </citation>
    <scope>IDENTIFICATION</scope>
</reference>
<evidence type="ECO:0000256" key="6">
    <source>
        <dbReference type="ARBA" id="ARBA00023136"/>
    </source>
</evidence>
<dbReference type="GO" id="GO:0004930">
    <property type="term" value="F:G protein-coupled receptor activity"/>
    <property type="evidence" value="ECO:0007669"/>
    <property type="project" value="UniProtKB-KW"/>
</dbReference>
<feature type="transmembrane region" description="Helical" evidence="10">
    <location>
        <begin position="97"/>
        <end position="120"/>
    </location>
</feature>
<dbReference type="InterPro" id="IPR026232">
    <property type="entry name" value="MRGPCRD"/>
</dbReference>
<evidence type="ECO:0000256" key="10">
    <source>
        <dbReference type="SAM" id="Phobius"/>
    </source>
</evidence>
<feature type="transmembrane region" description="Helical" evidence="10">
    <location>
        <begin position="132"/>
        <end position="154"/>
    </location>
</feature>
<dbReference type="Gene3D" id="1.20.1070.10">
    <property type="entry name" value="Rhodopsin 7-helix transmembrane proteins"/>
    <property type="match status" value="1"/>
</dbReference>
<dbReference type="InterPro" id="IPR017452">
    <property type="entry name" value="GPCR_Rhodpsn_7TM"/>
</dbReference>
<dbReference type="Proteomes" id="UP000314987">
    <property type="component" value="Unassembled WGS sequence"/>
</dbReference>
<feature type="transmembrane region" description="Helical" evidence="10">
    <location>
        <begin position="170"/>
        <end position="193"/>
    </location>
</feature>
<proteinExistence type="inferred from homology"/>
<dbReference type="PROSITE" id="PS50262">
    <property type="entry name" value="G_PROTEIN_RECEP_F1_2"/>
    <property type="match status" value="1"/>
</dbReference>
<keyword evidence="2" id="KW-1003">Cell membrane</keyword>
<evidence type="ECO:0000256" key="7">
    <source>
        <dbReference type="ARBA" id="ARBA00023170"/>
    </source>
</evidence>
<dbReference type="FunFam" id="1.20.1070.10:FF:000193">
    <property type="entry name" value="Mas-related G-protein coupled receptor member E"/>
    <property type="match status" value="1"/>
</dbReference>
<comment type="similarity">
    <text evidence="9">Belongs to the G-protein coupled receptor 1 family. Mas subfamily.</text>
</comment>
<dbReference type="InterPro" id="IPR026234">
    <property type="entry name" value="MRGPCRFAMILY"/>
</dbReference>
<dbReference type="GO" id="GO:0005886">
    <property type="term" value="C:plasma membrane"/>
    <property type="evidence" value="ECO:0007669"/>
    <property type="project" value="UniProtKB-SubCell"/>
</dbReference>
<evidence type="ECO:0000256" key="1">
    <source>
        <dbReference type="ARBA" id="ARBA00004651"/>
    </source>
</evidence>
<sequence length="321" mass="36600">MVTVPTATNSTEDGNASPLGIAIVIALLCLCGLVGNGTIIWFLRFGIKKNPYSVYIFNLAIADFLFLLCMFLSSILNRPEFGPWPWHISEIFRRTRHLAYVLGLSLLATISTQRCLSVLFPIWYRCHRPRNLSALVCAVLWALAILENLVAIYFCVVQKENKNSCQKVDLFFMVLIFGVFTPVMCVSGLTLFIKVRRVSRKRQPARLYIIILVTILVFLICALPFAVHWFIIYWLCRRERPNIIFYGVVKIFSCVNSAANPIIYFTVGSQRKKRFHEPLGVTLERAFWDEEMSPAARSTSPTGCVTAFQHRICRWGSVTTL</sequence>
<evidence type="ECO:0000256" key="4">
    <source>
        <dbReference type="ARBA" id="ARBA00022989"/>
    </source>
</evidence>
<reference evidence="12" key="3">
    <citation type="submission" date="2025-09" db="UniProtKB">
        <authorList>
            <consortium name="Ensembl"/>
        </authorList>
    </citation>
    <scope>IDENTIFICATION</scope>
</reference>
<evidence type="ECO:0000259" key="11">
    <source>
        <dbReference type="PROSITE" id="PS50262"/>
    </source>
</evidence>
<keyword evidence="6 10" id="KW-0472">Membrane</keyword>
<evidence type="ECO:0000256" key="2">
    <source>
        <dbReference type="ARBA" id="ARBA00022475"/>
    </source>
</evidence>
<feature type="transmembrane region" description="Helical" evidence="10">
    <location>
        <begin position="205"/>
        <end position="231"/>
    </location>
</feature>
<evidence type="ECO:0000256" key="3">
    <source>
        <dbReference type="ARBA" id="ARBA00022692"/>
    </source>
</evidence>
<evidence type="ECO:0000256" key="9">
    <source>
        <dbReference type="ARBA" id="ARBA00061394"/>
    </source>
</evidence>
<evidence type="ECO:0000313" key="12">
    <source>
        <dbReference type="Ensembl" id="ENSVURP00010032223.1"/>
    </source>
</evidence>
<comment type="subcellular location">
    <subcellularLocation>
        <location evidence="1">Cell membrane</location>
        <topology evidence="1">Multi-pass membrane protein</topology>
    </subcellularLocation>
</comment>
<dbReference type="SUPFAM" id="SSF81321">
    <property type="entry name" value="Family A G protein-coupled receptor-like"/>
    <property type="match status" value="1"/>
</dbReference>
<keyword evidence="5" id="KW-0297">G-protein coupled receptor</keyword>
<evidence type="ECO:0000256" key="8">
    <source>
        <dbReference type="ARBA" id="ARBA00023224"/>
    </source>
</evidence>
<keyword evidence="3 10" id="KW-0812">Transmembrane</keyword>
<dbReference type="PRINTS" id="PR02110">
    <property type="entry name" value="MRGPCRD"/>
</dbReference>
<name>A0A4X2M7H5_VOMUR</name>
<protein>
    <recommendedName>
        <fullName evidence="11">G-protein coupled receptors family 1 profile domain-containing protein</fullName>
    </recommendedName>
</protein>
<dbReference type="InterPro" id="IPR000276">
    <property type="entry name" value="GPCR_Rhodpsn"/>
</dbReference>
<dbReference type="Ensembl" id="ENSVURT00010036694.1">
    <property type="protein sequence ID" value="ENSVURP00010032223.1"/>
    <property type="gene ID" value="ENSVURG00010024590.1"/>
</dbReference>
<evidence type="ECO:0000313" key="13">
    <source>
        <dbReference type="Proteomes" id="UP000314987"/>
    </source>
</evidence>
<feature type="transmembrane region" description="Helical" evidence="10">
    <location>
        <begin position="243"/>
        <end position="267"/>
    </location>
</feature>
<dbReference type="GeneTree" id="ENSGT01030000234639"/>
<accession>A0A4X2M7H5</accession>
<keyword evidence="4 10" id="KW-1133">Transmembrane helix</keyword>
<dbReference type="PANTHER" id="PTHR11334:SF57">
    <property type="entry name" value="MAS-RELATED G-PROTEIN COUPLED RECEPTOR MEMBER D"/>
    <property type="match status" value="1"/>
</dbReference>
<evidence type="ECO:0000256" key="5">
    <source>
        <dbReference type="ARBA" id="ARBA00023040"/>
    </source>
</evidence>
<reference evidence="13" key="1">
    <citation type="submission" date="2018-12" db="EMBL/GenBank/DDBJ databases">
        <authorList>
            <person name="Yazar S."/>
        </authorList>
    </citation>
    <scope>NUCLEOTIDE SEQUENCE [LARGE SCALE GENOMIC DNA]</scope>
</reference>
<feature type="domain" description="G-protein coupled receptors family 1 profile" evidence="11">
    <location>
        <begin position="35"/>
        <end position="264"/>
    </location>
</feature>
<dbReference type="PANTHER" id="PTHR11334">
    <property type="entry name" value="MAS-RELATED G-PROTEIN COUPLED RECEPTOR"/>
    <property type="match status" value="1"/>
</dbReference>
<keyword evidence="13" id="KW-1185">Reference proteome</keyword>
<keyword evidence="8" id="KW-0807">Transducer</keyword>
<feature type="transmembrane region" description="Helical" evidence="10">
    <location>
        <begin position="55"/>
        <end position="77"/>
    </location>
</feature>
<dbReference type="STRING" id="29139.ENSVURP00010032223"/>
<dbReference type="Pfam" id="PF00001">
    <property type="entry name" value="7tm_1"/>
    <property type="match status" value="1"/>
</dbReference>
<dbReference type="PRINTS" id="PR02108">
    <property type="entry name" value="MRGPCRFAMILY"/>
</dbReference>